<gene>
    <name evidence="1" type="ORF">MCOR_23304</name>
</gene>
<dbReference type="EMBL" id="CACVKT020004115">
    <property type="protein sequence ID" value="CAC5388019.1"/>
    <property type="molecule type" value="Genomic_DNA"/>
</dbReference>
<organism evidence="1 2">
    <name type="scientific">Mytilus coruscus</name>
    <name type="common">Sea mussel</name>
    <dbReference type="NCBI Taxonomy" id="42192"/>
    <lineage>
        <taxon>Eukaryota</taxon>
        <taxon>Metazoa</taxon>
        <taxon>Spiralia</taxon>
        <taxon>Lophotrochozoa</taxon>
        <taxon>Mollusca</taxon>
        <taxon>Bivalvia</taxon>
        <taxon>Autobranchia</taxon>
        <taxon>Pteriomorphia</taxon>
        <taxon>Mytilida</taxon>
        <taxon>Mytiloidea</taxon>
        <taxon>Mytilidae</taxon>
        <taxon>Mytilinae</taxon>
        <taxon>Mytilus</taxon>
    </lineage>
</organism>
<evidence type="ECO:0000313" key="2">
    <source>
        <dbReference type="Proteomes" id="UP000507470"/>
    </source>
</evidence>
<dbReference type="PANTHER" id="PTHR46586:SF3">
    <property type="entry name" value="ANKYRIN REPEAT-CONTAINING PROTEIN"/>
    <property type="match status" value="1"/>
</dbReference>
<dbReference type="Gene3D" id="1.25.40.20">
    <property type="entry name" value="Ankyrin repeat-containing domain"/>
    <property type="match status" value="2"/>
</dbReference>
<protein>
    <recommendedName>
        <fullName evidence="3">Ankyrin repeat-containing protein</fullName>
    </recommendedName>
</protein>
<dbReference type="InterPro" id="IPR036770">
    <property type="entry name" value="Ankyrin_rpt-contain_sf"/>
</dbReference>
<dbReference type="PANTHER" id="PTHR46586">
    <property type="entry name" value="ANKYRIN REPEAT-CONTAINING PROTEIN"/>
    <property type="match status" value="1"/>
</dbReference>
<dbReference type="OrthoDB" id="10427149at2759"/>
<reference evidence="1 2" key="1">
    <citation type="submission" date="2020-06" db="EMBL/GenBank/DDBJ databases">
        <authorList>
            <person name="Li R."/>
            <person name="Bekaert M."/>
        </authorList>
    </citation>
    <scope>NUCLEOTIDE SEQUENCE [LARGE SCALE GENOMIC DNA]</scope>
    <source>
        <strain evidence="2">wild</strain>
    </source>
</reference>
<dbReference type="AlphaFoldDB" id="A0A6J8BZ16"/>
<dbReference type="SMART" id="SM00248">
    <property type="entry name" value="ANK"/>
    <property type="match status" value="3"/>
</dbReference>
<name>A0A6J8BZ16_MYTCO</name>
<dbReference type="InterPro" id="IPR052050">
    <property type="entry name" value="SecEffector_AnkRepeat"/>
</dbReference>
<evidence type="ECO:0000313" key="1">
    <source>
        <dbReference type="EMBL" id="CAC5388019.1"/>
    </source>
</evidence>
<sequence>MNSIVVAVLQKQYVPDYVCEAFLPVCINNEAILYLACKEAHIYITKLILEHSHNVNIQSALISVCMEKRTTDYVSCRSQDEVEKLKIVKFIVGKYGYEQFDLKVVCQQAYQNRKFKIIEWLFIAGCALHYEFSSSAKVLISACEDGRTDVAKWIHHSFVKTSLDINEEKLFEQACDAMSNYKYGTEKISMVKWVIETFQIKPFNIKLGVLKLLNHNEYQIWKIGDVFFKLVVSMVKKCVNVLTTEDKEEMISKCIKQKHYDIVNWLLENHKCCLVNKQNILNEACKDAQIGTIYLLNEYFHSLDMNEAIIYALSEEDHKTSVCEYLLGKIDHDSLDASRIVSTVCKEHVGDNVMKWFLLKFSEDQNAINKVFIFCCRQGKFNLLKYIFLIVPNEQLDILTAFYEACLQPYEWTQNSREGLCVVNFLFQKLQDKSYHSSDVLNELLATKRYDVILYILEQGYCRIVDKSNLFIKVCRHGHVKLVQWILQNVDHKELDIKAAFHEACTNFEYFEQLQCLHVMWHYKQDINLFEIDTVLKSMTEAPPGKSHVHAYVQDDLRKWLLYIKNINQTNDV</sequence>
<dbReference type="Proteomes" id="UP000507470">
    <property type="component" value="Unassembled WGS sequence"/>
</dbReference>
<accession>A0A6J8BZ16</accession>
<keyword evidence="2" id="KW-1185">Reference proteome</keyword>
<dbReference type="InterPro" id="IPR002110">
    <property type="entry name" value="Ankyrin_rpt"/>
</dbReference>
<evidence type="ECO:0008006" key="3">
    <source>
        <dbReference type="Google" id="ProtNLM"/>
    </source>
</evidence>
<proteinExistence type="predicted"/>